<keyword evidence="3" id="KW-1185">Reference proteome</keyword>
<sequence length="64" mass="6634">MVGSDSESESIVRVEQSTGVVAAGIGVSEADALEADDEDDPEHPASARQAAIARAVKLRGVRRT</sequence>
<comment type="caution">
    <text evidence="2">The sequence shown here is derived from an EMBL/GenBank/DDBJ whole genome shotgun (WGS) entry which is preliminary data.</text>
</comment>
<evidence type="ECO:0000256" key="1">
    <source>
        <dbReference type="SAM" id="MobiDB-lite"/>
    </source>
</evidence>
<gene>
    <name evidence="2" type="ORF">HMPREF1979_01360</name>
</gene>
<protein>
    <submittedName>
        <fullName evidence="2">Uncharacterized protein</fullName>
    </submittedName>
</protein>
<dbReference type="AlphaFoldDB" id="U1QRN8"/>
<dbReference type="Proteomes" id="UP000016536">
    <property type="component" value="Unassembled WGS sequence"/>
</dbReference>
<reference evidence="2 3" key="1">
    <citation type="submission" date="2013-08" db="EMBL/GenBank/DDBJ databases">
        <authorList>
            <person name="Weinstock G."/>
            <person name="Sodergren E."/>
            <person name="Wylie T."/>
            <person name="Fulton L."/>
            <person name="Fulton R."/>
            <person name="Fronick C."/>
            <person name="O'Laughlin M."/>
            <person name="Godfrey J."/>
            <person name="Miner T."/>
            <person name="Herter B."/>
            <person name="Appelbaum E."/>
            <person name="Cordes M."/>
            <person name="Lek S."/>
            <person name="Wollam A."/>
            <person name="Pepin K.H."/>
            <person name="Palsikar V.B."/>
            <person name="Mitreva M."/>
            <person name="Wilson R.K."/>
        </authorList>
    </citation>
    <scope>NUCLEOTIDE SEQUENCE [LARGE SCALE GENOMIC DNA]</scope>
    <source>
        <strain evidence="2 3">F0542</strain>
    </source>
</reference>
<feature type="region of interest" description="Disordered" evidence="1">
    <location>
        <begin position="30"/>
        <end position="49"/>
    </location>
</feature>
<proteinExistence type="predicted"/>
<name>U1QRN8_9ACTO</name>
<evidence type="ECO:0000313" key="3">
    <source>
        <dbReference type="Proteomes" id="UP000016536"/>
    </source>
</evidence>
<accession>U1QRN8</accession>
<dbReference type="HOGENOM" id="CLU_192680_0_0_11"/>
<organism evidence="2 3">
    <name type="scientific">Actinomyces johnsonii F0542</name>
    <dbReference type="NCBI Taxonomy" id="1321818"/>
    <lineage>
        <taxon>Bacteria</taxon>
        <taxon>Bacillati</taxon>
        <taxon>Actinomycetota</taxon>
        <taxon>Actinomycetes</taxon>
        <taxon>Actinomycetales</taxon>
        <taxon>Actinomycetaceae</taxon>
        <taxon>Actinomyces</taxon>
    </lineage>
</organism>
<evidence type="ECO:0000313" key="2">
    <source>
        <dbReference type="EMBL" id="ERH24299.1"/>
    </source>
</evidence>
<feature type="compositionally biased region" description="Acidic residues" evidence="1">
    <location>
        <begin position="31"/>
        <end position="41"/>
    </location>
</feature>
<dbReference type="EMBL" id="AWSE01000066">
    <property type="protein sequence ID" value="ERH24299.1"/>
    <property type="molecule type" value="Genomic_DNA"/>
</dbReference>